<evidence type="ECO:0000256" key="5">
    <source>
        <dbReference type="ARBA" id="ARBA00023027"/>
    </source>
</evidence>
<dbReference type="KEGG" id="ehx:EMIHUDRAFT_67594"/>
<dbReference type="SUPFAM" id="SSF111331">
    <property type="entry name" value="NAD kinase/diacylglycerol kinase-like"/>
    <property type="match status" value="1"/>
</dbReference>
<dbReference type="GO" id="GO:0003951">
    <property type="term" value="F:NAD+ kinase activity"/>
    <property type="evidence" value="ECO:0007669"/>
    <property type="project" value="InterPro"/>
</dbReference>
<dbReference type="InterPro" id="IPR017438">
    <property type="entry name" value="ATP-NAD_kinase_N"/>
</dbReference>
<dbReference type="Gene3D" id="2.60.200.30">
    <property type="entry name" value="Probable inorganic polyphosphate/atp-NAD kinase, domain 2"/>
    <property type="match status" value="1"/>
</dbReference>
<dbReference type="Gene3D" id="3.40.50.10330">
    <property type="entry name" value="Probable inorganic polyphosphate/atp-NAD kinase, domain 1"/>
    <property type="match status" value="1"/>
</dbReference>
<evidence type="ECO:0000256" key="6">
    <source>
        <dbReference type="SAM" id="MobiDB-lite"/>
    </source>
</evidence>
<feature type="region of interest" description="Disordered" evidence="6">
    <location>
        <begin position="79"/>
        <end position="98"/>
    </location>
</feature>
<evidence type="ECO:0008006" key="9">
    <source>
        <dbReference type="Google" id="ProtNLM"/>
    </source>
</evidence>
<keyword evidence="4" id="KW-0521">NADP</keyword>
<accession>A0A0D3IHG3</accession>
<keyword evidence="2" id="KW-0808">Transferase</keyword>
<dbReference type="GeneID" id="17256801"/>
<organism evidence="7 8">
    <name type="scientific">Emiliania huxleyi (strain CCMP1516)</name>
    <dbReference type="NCBI Taxonomy" id="280463"/>
    <lineage>
        <taxon>Eukaryota</taxon>
        <taxon>Haptista</taxon>
        <taxon>Haptophyta</taxon>
        <taxon>Prymnesiophyceae</taxon>
        <taxon>Isochrysidales</taxon>
        <taxon>Noelaerhabdaceae</taxon>
        <taxon>Emiliania</taxon>
    </lineage>
</organism>
<dbReference type="Proteomes" id="UP000013827">
    <property type="component" value="Unassembled WGS sequence"/>
</dbReference>
<protein>
    <recommendedName>
        <fullName evidence="9">NAD(+) kinase</fullName>
    </recommendedName>
</protein>
<keyword evidence="3" id="KW-0418">Kinase</keyword>
<dbReference type="InterPro" id="IPR017437">
    <property type="entry name" value="ATP-NAD_kinase_PpnK-typ_C"/>
</dbReference>
<reference evidence="8" key="1">
    <citation type="journal article" date="2013" name="Nature">
        <title>Pan genome of the phytoplankton Emiliania underpins its global distribution.</title>
        <authorList>
            <person name="Read B.A."/>
            <person name="Kegel J."/>
            <person name="Klute M.J."/>
            <person name="Kuo A."/>
            <person name="Lefebvre S.C."/>
            <person name="Maumus F."/>
            <person name="Mayer C."/>
            <person name="Miller J."/>
            <person name="Monier A."/>
            <person name="Salamov A."/>
            <person name="Young J."/>
            <person name="Aguilar M."/>
            <person name="Claverie J.M."/>
            <person name="Frickenhaus S."/>
            <person name="Gonzalez K."/>
            <person name="Herman E.K."/>
            <person name="Lin Y.C."/>
            <person name="Napier J."/>
            <person name="Ogata H."/>
            <person name="Sarno A.F."/>
            <person name="Shmutz J."/>
            <person name="Schroeder D."/>
            <person name="de Vargas C."/>
            <person name="Verret F."/>
            <person name="von Dassow P."/>
            <person name="Valentin K."/>
            <person name="Van de Peer Y."/>
            <person name="Wheeler G."/>
            <person name="Dacks J.B."/>
            <person name="Delwiche C.F."/>
            <person name="Dyhrman S.T."/>
            <person name="Glockner G."/>
            <person name="John U."/>
            <person name="Richards T."/>
            <person name="Worden A.Z."/>
            <person name="Zhang X."/>
            <person name="Grigoriev I.V."/>
            <person name="Allen A.E."/>
            <person name="Bidle K."/>
            <person name="Borodovsky M."/>
            <person name="Bowler C."/>
            <person name="Brownlee C."/>
            <person name="Cock J.M."/>
            <person name="Elias M."/>
            <person name="Gladyshev V.N."/>
            <person name="Groth M."/>
            <person name="Guda C."/>
            <person name="Hadaegh A."/>
            <person name="Iglesias-Rodriguez M.D."/>
            <person name="Jenkins J."/>
            <person name="Jones B.M."/>
            <person name="Lawson T."/>
            <person name="Leese F."/>
            <person name="Lindquist E."/>
            <person name="Lobanov A."/>
            <person name="Lomsadze A."/>
            <person name="Malik S.B."/>
            <person name="Marsh M.E."/>
            <person name="Mackinder L."/>
            <person name="Mock T."/>
            <person name="Mueller-Roeber B."/>
            <person name="Pagarete A."/>
            <person name="Parker M."/>
            <person name="Probert I."/>
            <person name="Quesneville H."/>
            <person name="Raines C."/>
            <person name="Rensing S.A."/>
            <person name="Riano-Pachon D.M."/>
            <person name="Richier S."/>
            <person name="Rokitta S."/>
            <person name="Shiraiwa Y."/>
            <person name="Soanes D.M."/>
            <person name="van der Giezen M."/>
            <person name="Wahlund T.M."/>
            <person name="Williams B."/>
            <person name="Wilson W."/>
            <person name="Wolfe G."/>
            <person name="Wurch L.L."/>
        </authorList>
    </citation>
    <scope>NUCLEOTIDE SEQUENCE</scope>
</reference>
<dbReference type="GO" id="GO:0019674">
    <property type="term" value="P:NAD+ metabolic process"/>
    <property type="evidence" value="ECO:0007669"/>
    <property type="project" value="InterPro"/>
</dbReference>
<evidence type="ECO:0000256" key="4">
    <source>
        <dbReference type="ARBA" id="ARBA00022857"/>
    </source>
</evidence>
<dbReference type="PANTHER" id="PTHR20275:SF0">
    <property type="entry name" value="NAD KINASE"/>
    <property type="match status" value="1"/>
</dbReference>
<dbReference type="OMA" id="LNEMCIK"/>
<dbReference type="InterPro" id="IPR016064">
    <property type="entry name" value="NAD/diacylglycerol_kinase_sf"/>
</dbReference>
<dbReference type="AlphaFoldDB" id="A0A0D3IHG3"/>
<comment type="similarity">
    <text evidence="1">Belongs to the NAD kinase family.</text>
</comment>
<proteinExistence type="inferred from homology"/>
<dbReference type="HOGENOM" id="CLU_008831_10_0_1"/>
<keyword evidence="5" id="KW-0520">NAD</keyword>
<evidence type="ECO:0000256" key="2">
    <source>
        <dbReference type="ARBA" id="ARBA00022679"/>
    </source>
</evidence>
<evidence type="ECO:0000313" key="8">
    <source>
        <dbReference type="Proteomes" id="UP000013827"/>
    </source>
</evidence>
<dbReference type="InterPro" id="IPR002504">
    <property type="entry name" value="NADK"/>
</dbReference>
<evidence type="ECO:0000256" key="1">
    <source>
        <dbReference type="ARBA" id="ARBA00010995"/>
    </source>
</evidence>
<dbReference type="PANTHER" id="PTHR20275">
    <property type="entry name" value="NAD KINASE"/>
    <property type="match status" value="1"/>
</dbReference>
<dbReference type="Pfam" id="PF01513">
    <property type="entry name" value="NAD_kinase"/>
    <property type="match status" value="1"/>
</dbReference>
<dbReference type="PaxDb" id="2903-EOD10698"/>
<keyword evidence="8" id="KW-1185">Reference proteome</keyword>
<feature type="compositionally biased region" description="Gly residues" evidence="6">
    <location>
        <begin position="80"/>
        <end position="98"/>
    </location>
</feature>
<feature type="region of interest" description="Disordered" evidence="6">
    <location>
        <begin position="272"/>
        <end position="292"/>
    </location>
</feature>
<reference evidence="7" key="2">
    <citation type="submission" date="2024-10" db="UniProtKB">
        <authorList>
            <consortium name="EnsemblProtists"/>
        </authorList>
    </citation>
    <scope>IDENTIFICATION</scope>
</reference>
<dbReference type="Pfam" id="PF20143">
    <property type="entry name" value="NAD_kinase_C"/>
    <property type="match status" value="1"/>
</dbReference>
<dbReference type="GO" id="GO:0006741">
    <property type="term" value="P:NADP+ biosynthetic process"/>
    <property type="evidence" value="ECO:0007669"/>
    <property type="project" value="InterPro"/>
</dbReference>
<sequence>MSRRVDVVVCLGGDGTLLWASSLFPRAMPPVISFSMGSLGFLTPFPYEQHEAQLRQLIRGGCHLTPRVRLSCRIRRKRATGGGGDGGGGGGGVGRAGLGGAAEDDGEEWLALNEVVIDRGEATFLGMLELYVDESHVTTAQADARRVDAPGSTAYSLAAGGPLVAPSNPSILLTPICPHSLSFRPTVLPDSVVVRVELPEGAARLGSRVSTAQVSFDGRCPQTLHPGDCVVVTTSHWPVPGVCAIDQHADWFTSVREKLLWNVRELQEMTAPPHGAERAAAKSDRHRTFPCI</sequence>
<dbReference type="STRING" id="2903.R1BLE6"/>
<dbReference type="eggNOG" id="KOG2178">
    <property type="taxonomic scope" value="Eukaryota"/>
</dbReference>
<evidence type="ECO:0000256" key="3">
    <source>
        <dbReference type="ARBA" id="ARBA00022777"/>
    </source>
</evidence>
<dbReference type="EnsemblProtists" id="EOD10698">
    <property type="protein sequence ID" value="EOD10698"/>
    <property type="gene ID" value="EMIHUDRAFT_67594"/>
</dbReference>
<feature type="compositionally biased region" description="Basic and acidic residues" evidence="6">
    <location>
        <begin position="275"/>
        <end position="292"/>
    </location>
</feature>
<name>A0A0D3IHG3_EMIH1</name>
<dbReference type="RefSeq" id="XP_005763127.1">
    <property type="nucleotide sequence ID" value="XM_005763070.1"/>
</dbReference>
<evidence type="ECO:0000313" key="7">
    <source>
        <dbReference type="EnsemblProtists" id="EOD10698"/>
    </source>
</evidence>